<name>A0ABP8NE23_9BACT</name>
<gene>
    <name evidence="1" type="ORF">GCM10023093_18290</name>
</gene>
<sequence>MKLALQYVSDVKGNPVSVMLPVSDWEKIVKKLRHYEQALKLRSDLTEAMQEVAVMEKGKGRKQTLSDFLNEL</sequence>
<keyword evidence="2" id="KW-1185">Reference proteome</keyword>
<accession>A0ABP8NE23</accession>
<dbReference type="Proteomes" id="UP001500067">
    <property type="component" value="Unassembled WGS sequence"/>
</dbReference>
<evidence type="ECO:0000313" key="2">
    <source>
        <dbReference type="Proteomes" id="UP001500067"/>
    </source>
</evidence>
<comment type="caution">
    <text evidence="1">The sequence shown here is derived from an EMBL/GenBank/DDBJ whole genome shotgun (WGS) entry which is preliminary data.</text>
</comment>
<evidence type="ECO:0008006" key="3">
    <source>
        <dbReference type="Google" id="ProtNLM"/>
    </source>
</evidence>
<dbReference type="RefSeq" id="WP_345081939.1">
    <property type="nucleotide sequence ID" value="NZ_BAABFA010000010.1"/>
</dbReference>
<protein>
    <recommendedName>
        <fullName evidence="3">Prevent-host-death family protein</fullName>
    </recommendedName>
</protein>
<proteinExistence type="predicted"/>
<dbReference type="EMBL" id="BAABFA010000010">
    <property type="protein sequence ID" value="GAA4465675.1"/>
    <property type="molecule type" value="Genomic_DNA"/>
</dbReference>
<evidence type="ECO:0000313" key="1">
    <source>
        <dbReference type="EMBL" id="GAA4465675.1"/>
    </source>
</evidence>
<reference evidence="2" key="1">
    <citation type="journal article" date="2019" name="Int. J. Syst. Evol. Microbiol.">
        <title>The Global Catalogue of Microorganisms (GCM) 10K type strain sequencing project: providing services to taxonomists for standard genome sequencing and annotation.</title>
        <authorList>
            <consortium name="The Broad Institute Genomics Platform"/>
            <consortium name="The Broad Institute Genome Sequencing Center for Infectious Disease"/>
            <person name="Wu L."/>
            <person name="Ma J."/>
        </authorList>
    </citation>
    <scope>NUCLEOTIDE SEQUENCE [LARGE SCALE GENOMIC DNA]</scope>
    <source>
        <strain evidence="2">JCM 32105</strain>
    </source>
</reference>
<organism evidence="1 2">
    <name type="scientific">Nemorincola caseinilytica</name>
    <dbReference type="NCBI Taxonomy" id="2054315"/>
    <lineage>
        <taxon>Bacteria</taxon>
        <taxon>Pseudomonadati</taxon>
        <taxon>Bacteroidota</taxon>
        <taxon>Chitinophagia</taxon>
        <taxon>Chitinophagales</taxon>
        <taxon>Chitinophagaceae</taxon>
        <taxon>Nemorincola</taxon>
    </lineage>
</organism>